<evidence type="ECO:0000313" key="5">
    <source>
        <dbReference type="Proteomes" id="UP001559623"/>
    </source>
</evidence>
<dbReference type="RefSeq" id="WP_368845931.1">
    <property type="nucleotide sequence ID" value="NZ_CP194411.1"/>
</dbReference>
<evidence type="ECO:0000256" key="2">
    <source>
        <dbReference type="ARBA" id="ARBA00022573"/>
    </source>
</evidence>
<evidence type="ECO:0000313" key="4">
    <source>
        <dbReference type="EMBL" id="MEX5284209.1"/>
    </source>
</evidence>
<accession>A0ABV3X2F0</accession>
<evidence type="ECO:0000256" key="1">
    <source>
        <dbReference type="ARBA" id="ARBA00004953"/>
    </source>
</evidence>
<reference evidence="4 5" key="1">
    <citation type="submission" date="2023-04" db="EMBL/GenBank/DDBJ databases">
        <title>Genome Sequence of Selenomonas sputigena ATCC 33150.</title>
        <authorList>
            <person name="Miller D.P."/>
            <person name="Anvari S."/>
            <person name="Polson S.W."/>
            <person name="Macdonald M."/>
            <person name="Mcdowell J.V."/>
        </authorList>
    </citation>
    <scope>NUCLEOTIDE SEQUENCE [LARGE SCALE GENOMIC DNA]</scope>
    <source>
        <strain evidence="4 5">ATCC 33150</strain>
    </source>
</reference>
<organism evidence="4 5">
    <name type="scientific">Selenomonas sputigena</name>
    <dbReference type="NCBI Taxonomy" id="69823"/>
    <lineage>
        <taxon>Bacteria</taxon>
        <taxon>Bacillati</taxon>
        <taxon>Bacillota</taxon>
        <taxon>Negativicutes</taxon>
        <taxon>Selenomonadales</taxon>
        <taxon>Selenomonadaceae</taxon>
        <taxon>Selenomonas</taxon>
    </lineage>
</organism>
<dbReference type="GO" id="GO:0016994">
    <property type="term" value="F:precorrin-6A reductase activity"/>
    <property type="evidence" value="ECO:0007669"/>
    <property type="project" value="UniProtKB-EC"/>
</dbReference>
<keyword evidence="3 4" id="KW-0560">Oxidoreductase</keyword>
<proteinExistence type="predicted"/>
<keyword evidence="5" id="KW-1185">Reference proteome</keyword>
<dbReference type="NCBIfam" id="TIGR00715">
    <property type="entry name" value="precor6x_red"/>
    <property type="match status" value="1"/>
</dbReference>
<gene>
    <name evidence="4" type="primary">cobK</name>
    <name evidence="4" type="ORF">QCO44_00945</name>
</gene>
<dbReference type="PANTHER" id="PTHR36925:SF1">
    <property type="entry name" value="COBALT-PRECORRIN-6A REDUCTASE"/>
    <property type="match status" value="1"/>
</dbReference>
<comment type="caution">
    <text evidence="4">The sequence shown here is derived from an EMBL/GenBank/DDBJ whole genome shotgun (WGS) entry which is preliminary data.</text>
</comment>
<name>A0ABV3X2F0_9FIRM</name>
<dbReference type="EMBL" id="JARVLH010000001">
    <property type="protein sequence ID" value="MEX5284209.1"/>
    <property type="molecule type" value="Genomic_DNA"/>
</dbReference>
<sequence length="256" mass="28064">MIFVAAGTQDGRELAGFLLEKGQEVTASVVSRYGEELLSRYPGICINDRPLDEAALAAYCREHDVAVFVDASHPYAANLSENAMRACRACGIPYIRYERQSVPLDYAKAHYVADYEEAAEVAASLGKNIFLTTGSHNLKVFKEAPALQDCVLTARVLPDPTVVAECAALGFRPSHIVALQGPFSEVLNEELYKKYEADVVVTKNGGTVGGADTKFAAAMKLGLPLVIVERPRIAYEHMAQNFEEVLAFIYQKRKDK</sequence>
<evidence type="ECO:0000256" key="3">
    <source>
        <dbReference type="ARBA" id="ARBA00023002"/>
    </source>
</evidence>
<comment type="pathway">
    <text evidence="1">Cofactor biosynthesis; adenosylcobalamin biosynthesis.</text>
</comment>
<protein>
    <submittedName>
        <fullName evidence="4">Precorrin-6A reductase</fullName>
        <ecNumber evidence="4">1.3.1.54</ecNumber>
    </submittedName>
</protein>
<dbReference type="SUPFAM" id="SSF51658">
    <property type="entry name" value="Xylose isomerase-like"/>
    <property type="match status" value="1"/>
</dbReference>
<dbReference type="Proteomes" id="UP001559623">
    <property type="component" value="Unassembled WGS sequence"/>
</dbReference>
<dbReference type="EC" id="1.3.1.54" evidence="4"/>
<dbReference type="PANTHER" id="PTHR36925">
    <property type="entry name" value="COBALT-PRECORRIN-6A REDUCTASE"/>
    <property type="match status" value="1"/>
</dbReference>
<dbReference type="InterPro" id="IPR036237">
    <property type="entry name" value="Xyl_isomerase-like_sf"/>
</dbReference>
<dbReference type="Pfam" id="PF02571">
    <property type="entry name" value="CbiJ"/>
    <property type="match status" value="1"/>
</dbReference>
<keyword evidence="2" id="KW-0169">Cobalamin biosynthesis</keyword>
<dbReference type="PROSITE" id="PS51014">
    <property type="entry name" value="COBK_CBIJ"/>
    <property type="match status" value="1"/>
</dbReference>
<dbReference type="InterPro" id="IPR003723">
    <property type="entry name" value="Precorrin-6x_reduct"/>
</dbReference>